<keyword evidence="5" id="KW-0418">Kinase</keyword>
<comment type="similarity">
    <text evidence="1">Belongs to the protein kinase superfamily. STE Ser/Thr protein kinase family. STE20 subfamily.</text>
</comment>
<sequence length="244" mass="27447">MRTFERSNGLLPLRLPLKYNAEKNKTKETVQWVEASPWSFYKKVYRIELGGSVAVAHKKPNTKEQFTIKSVSASGDQIRLMHRLYHKNLLSLYEVFYFDDAFYTVSEHMAISLTHVIGCPEPLTEGQLASITKQCLCGISYLVSQGLSHTDITCPNILLSFDGVVKIGRAIMSVMNKRLKLDGNLSISNPGLWSTEAVEFLSMTLDAAPGELSTHSFLEHARGEDLPWFVIYTLRTARVIVATM</sequence>
<dbReference type="SUPFAM" id="SSF56112">
    <property type="entry name" value="Protein kinase-like (PK-like)"/>
    <property type="match status" value="1"/>
</dbReference>
<protein>
    <submittedName>
        <fullName evidence="5">Kinase-like domain-containing protein</fullName>
    </submittedName>
</protein>
<keyword evidence="5" id="KW-0808">Transferase</keyword>
<evidence type="ECO:0000256" key="2">
    <source>
        <dbReference type="ARBA" id="ARBA00022741"/>
    </source>
</evidence>
<gene>
    <name evidence="5" type="ORF">BDY21DRAFT_283761</name>
</gene>
<organism evidence="5 6">
    <name type="scientific">Lineolata rhizophorae</name>
    <dbReference type="NCBI Taxonomy" id="578093"/>
    <lineage>
        <taxon>Eukaryota</taxon>
        <taxon>Fungi</taxon>
        <taxon>Dikarya</taxon>
        <taxon>Ascomycota</taxon>
        <taxon>Pezizomycotina</taxon>
        <taxon>Dothideomycetes</taxon>
        <taxon>Dothideomycetes incertae sedis</taxon>
        <taxon>Lineolatales</taxon>
        <taxon>Lineolataceae</taxon>
        <taxon>Lineolata</taxon>
    </lineage>
</organism>
<dbReference type="EMBL" id="MU001677">
    <property type="protein sequence ID" value="KAF2458844.1"/>
    <property type="molecule type" value="Genomic_DNA"/>
</dbReference>
<dbReference type="Gene3D" id="1.10.510.10">
    <property type="entry name" value="Transferase(Phosphotransferase) domain 1"/>
    <property type="match status" value="1"/>
</dbReference>
<keyword evidence="3" id="KW-0067">ATP-binding</keyword>
<dbReference type="OrthoDB" id="3738511at2759"/>
<evidence type="ECO:0000259" key="4">
    <source>
        <dbReference type="PROSITE" id="PS50011"/>
    </source>
</evidence>
<name>A0A6A6P4U1_9PEZI</name>
<evidence type="ECO:0000256" key="1">
    <source>
        <dbReference type="ARBA" id="ARBA00008874"/>
    </source>
</evidence>
<dbReference type="PANTHER" id="PTHR45832">
    <property type="entry name" value="SERINE/THREONINE-PROTEIN KINASE SAMKA-RELATED-RELATED"/>
    <property type="match status" value="1"/>
</dbReference>
<evidence type="ECO:0000313" key="6">
    <source>
        <dbReference type="Proteomes" id="UP000799766"/>
    </source>
</evidence>
<dbReference type="Pfam" id="PF00069">
    <property type="entry name" value="Pkinase"/>
    <property type="match status" value="1"/>
</dbReference>
<dbReference type="SMART" id="SM00220">
    <property type="entry name" value="S_TKc"/>
    <property type="match status" value="1"/>
</dbReference>
<reference evidence="5" key="1">
    <citation type="journal article" date="2020" name="Stud. Mycol.">
        <title>101 Dothideomycetes genomes: a test case for predicting lifestyles and emergence of pathogens.</title>
        <authorList>
            <person name="Haridas S."/>
            <person name="Albert R."/>
            <person name="Binder M."/>
            <person name="Bloem J."/>
            <person name="Labutti K."/>
            <person name="Salamov A."/>
            <person name="Andreopoulos B."/>
            <person name="Baker S."/>
            <person name="Barry K."/>
            <person name="Bills G."/>
            <person name="Bluhm B."/>
            <person name="Cannon C."/>
            <person name="Castanera R."/>
            <person name="Culley D."/>
            <person name="Daum C."/>
            <person name="Ezra D."/>
            <person name="Gonzalez J."/>
            <person name="Henrissat B."/>
            <person name="Kuo A."/>
            <person name="Liang C."/>
            <person name="Lipzen A."/>
            <person name="Lutzoni F."/>
            <person name="Magnuson J."/>
            <person name="Mondo S."/>
            <person name="Nolan M."/>
            <person name="Ohm R."/>
            <person name="Pangilinan J."/>
            <person name="Park H.-J."/>
            <person name="Ramirez L."/>
            <person name="Alfaro M."/>
            <person name="Sun H."/>
            <person name="Tritt A."/>
            <person name="Yoshinaga Y."/>
            <person name="Zwiers L.-H."/>
            <person name="Turgeon B."/>
            <person name="Goodwin S."/>
            <person name="Spatafora J."/>
            <person name="Crous P."/>
            <person name="Grigoriev I."/>
        </authorList>
    </citation>
    <scope>NUCLEOTIDE SEQUENCE</scope>
    <source>
        <strain evidence="5">ATCC 16933</strain>
    </source>
</reference>
<evidence type="ECO:0000313" key="5">
    <source>
        <dbReference type="EMBL" id="KAF2458844.1"/>
    </source>
</evidence>
<accession>A0A6A6P4U1</accession>
<dbReference type="InterPro" id="IPR051931">
    <property type="entry name" value="PAK3-like"/>
</dbReference>
<dbReference type="PANTHER" id="PTHR45832:SF22">
    <property type="entry name" value="SERINE_THREONINE-PROTEIN KINASE SAMKA-RELATED"/>
    <property type="match status" value="1"/>
</dbReference>
<keyword evidence="6" id="KW-1185">Reference proteome</keyword>
<dbReference type="Proteomes" id="UP000799766">
    <property type="component" value="Unassembled WGS sequence"/>
</dbReference>
<evidence type="ECO:0000256" key="3">
    <source>
        <dbReference type="ARBA" id="ARBA00022840"/>
    </source>
</evidence>
<proteinExistence type="inferred from homology"/>
<feature type="domain" description="Protein kinase" evidence="4">
    <location>
        <begin position="30"/>
        <end position="244"/>
    </location>
</feature>
<keyword evidence="2" id="KW-0547">Nucleotide-binding</keyword>
<dbReference type="GO" id="GO:0004672">
    <property type="term" value="F:protein kinase activity"/>
    <property type="evidence" value="ECO:0007669"/>
    <property type="project" value="InterPro"/>
</dbReference>
<dbReference type="AlphaFoldDB" id="A0A6A6P4U1"/>
<dbReference type="InterPro" id="IPR000719">
    <property type="entry name" value="Prot_kinase_dom"/>
</dbReference>
<dbReference type="InterPro" id="IPR011009">
    <property type="entry name" value="Kinase-like_dom_sf"/>
</dbReference>
<dbReference type="PROSITE" id="PS50011">
    <property type="entry name" value="PROTEIN_KINASE_DOM"/>
    <property type="match status" value="1"/>
</dbReference>
<dbReference type="GO" id="GO:0005524">
    <property type="term" value="F:ATP binding"/>
    <property type="evidence" value="ECO:0007669"/>
    <property type="project" value="UniProtKB-KW"/>
</dbReference>